<dbReference type="AlphaFoldDB" id="A0A6J5VKV6"/>
<reference evidence="1 2" key="1">
    <citation type="submission" date="2020-05" db="EMBL/GenBank/DDBJ databases">
        <authorList>
            <person name="Campoy J."/>
            <person name="Schneeberger K."/>
            <person name="Spophaly S."/>
        </authorList>
    </citation>
    <scope>NUCLEOTIDE SEQUENCE [LARGE SCALE GENOMIC DNA]</scope>
    <source>
        <strain evidence="1">PruArmRojPasFocal</strain>
    </source>
</reference>
<accession>A0A6J5VKV6</accession>
<proteinExistence type="predicted"/>
<evidence type="ECO:0000313" key="1">
    <source>
        <dbReference type="EMBL" id="CAB4289770.1"/>
    </source>
</evidence>
<dbReference type="Proteomes" id="UP000507222">
    <property type="component" value="Unassembled WGS sequence"/>
</dbReference>
<dbReference type="EMBL" id="CAEKDK010000008">
    <property type="protein sequence ID" value="CAB4289770.1"/>
    <property type="molecule type" value="Genomic_DNA"/>
</dbReference>
<name>A0A6J5VKV6_PRUAR</name>
<organism evidence="1 2">
    <name type="scientific">Prunus armeniaca</name>
    <name type="common">Apricot</name>
    <name type="synonym">Armeniaca vulgaris</name>
    <dbReference type="NCBI Taxonomy" id="36596"/>
    <lineage>
        <taxon>Eukaryota</taxon>
        <taxon>Viridiplantae</taxon>
        <taxon>Streptophyta</taxon>
        <taxon>Embryophyta</taxon>
        <taxon>Tracheophyta</taxon>
        <taxon>Spermatophyta</taxon>
        <taxon>Magnoliopsida</taxon>
        <taxon>eudicotyledons</taxon>
        <taxon>Gunneridae</taxon>
        <taxon>Pentapetalae</taxon>
        <taxon>rosids</taxon>
        <taxon>fabids</taxon>
        <taxon>Rosales</taxon>
        <taxon>Rosaceae</taxon>
        <taxon>Amygdaloideae</taxon>
        <taxon>Amygdaleae</taxon>
        <taxon>Prunus</taxon>
    </lineage>
</organism>
<protein>
    <submittedName>
        <fullName evidence="1">Uncharacterized protein</fullName>
    </submittedName>
</protein>
<sequence>MRSWNAGQGNNRAVKRIAEATAEWKSDRVVRLPIVNKEVDFCLKGCRDDSWLVIGVSEGQDNALGVSTNLRSHVGGSMKVRGIVACIKDEWQ</sequence>
<gene>
    <name evidence="1" type="ORF">CURHAP_LOCUS49328</name>
</gene>
<evidence type="ECO:0000313" key="2">
    <source>
        <dbReference type="Proteomes" id="UP000507222"/>
    </source>
</evidence>